<keyword evidence="3" id="KW-1185">Reference proteome</keyword>
<dbReference type="PROSITE" id="PS50943">
    <property type="entry name" value="HTH_CROC1"/>
    <property type="match status" value="1"/>
</dbReference>
<dbReference type="Pfam" id="PF13560">
    <property type="entry name" value="HTH_31"/>
    <property type="match status" value="1"/>
</dbReference>
<dbReference type="InterPro" id="IPR010982">
    <property type="entry name" value="Lambda_DNA-bd_dom_sf"/>
</dbReference>
<comment type="caution">
    <text evidence="2">The sequence shown here is derived from an EMBL/GenBank/DDBJ whole genome shotgun (WGS) entry which is preliminary data.</text>
</comment>
<reference evidence="2" key="1">
    <citation type="submission" date="2019-10" db="EMBL/GenBank/DDBJ databases">
        <authorList>
            <consortium name="Genoscope - CEA"/>
            <person name="William W."/>
        </authorList>
    </citation>
    <scope>NUCLEOTIDE SEQUENCE [LARGE SCALE GENOMIC DNA]</scope>
    <source>
        <strain evidence="2">BBR_PRJEB10992</strain>
    </source>
</reference>
<dbReference type="InterPro" id="IPR001387">
    <property type="entry name" value="Cro/C1-type_HTH"/>
</dbReference>
<evidence type="ECO:0000313" key="2">
    <source>
        <dbReference type="EMBL" id="VXD24503.1"/>
    </source>
</evidence>
<dbReference type="CDD" id="cd00093">
    <property type="entry name" value="HTH_XRE"/>
    <property type="match status" value="1"/>
</dbReference>
<dbReference type="EMBL" id="CZCU02000160">
    <property type="protein sequence ID" value="VXD24503.1"/>
    <property type="molecule type" value="Genomic_DNA"/>
</dbReference>
<feature type="domain" description="HTH cro/C1-type" evidence="1">
    <location>
        <begin position="40"/>
        <end position="96"/>
    </location>
</feature>
<dbReference type="RefSeq" id="WP_083625956.1">
    <property type="nucleotide sequence ID" value="NZ_LR734882.1"/>
</dbReference>
<gene>
    <name evidence="2" type="ORF">PL8927_820083</name>
</gene>
<dbReference type="OrthoDB" id="455515at2"/>
<evidence type="ECO:0000313" key="3">
    <source>
        <dbReference type="Proteomes" id="UP000184550"/>
    </source>
</evidence>
<dbReference type="AlphaFoldDB" id="A0A7Z9BXG2"/>
<dbReference type="SMART" id="SM00530">
    <property type="entry name" value="HTH_XRE"/>
    <property type="match status" value="1"/>
</dbReference>
<dbReference type="GO" id="GO:0003677">
    <property type="term" value="F:DNA binding"/>
    <property type="evidence" value="ECO:0007669"/>
    <property type="project" value="InterPro"/>
</dbReference>
<organism evidence="2 3">
    <name type="scientific">Planktothrix serta PCC 8927</name>
    <dbReference type="NCBI Taxonomy" id="671068"/>
    <lineage>
        <taxon>Bacteria</taxon>
        <taxon>Bacillati</taxon>
        <taxon>Cyanobacteriota</taxon>
        <taxon>Cyanophyceae</taxon>
        <taxon>Oscillatoriophycideae</taxon>
        <taxon>Oscillatoriales</taxon>
        <taxon>Microcoleaceae</taxon>
        <taxon>Planktothrix</taxon>
    </lineage>
</organism>
<accession>A0A7Z9BXG2</accession>
<sequence length="150" mass="16905">MTETNIQDVLAFLEQIIPDTPEMQLIERQELFRLTLTQVMRNLRKNLGLTQGELAEKMGVTQSWVSKLESANNDHAFESVLAYLDALGADFEVTILLKGKKVAVIPALLRMTPEEFEASLSTVLDVSEELENNHQDINKMPLNRIKLPVG</sequence>
<evidence type="ECO:0000259" key="1">
    <source>
        <dbReference type="PROSITE" id="PS50943"/>
    </source>
</evidence>
<dbReference type="Proteomes" id="UP000184550">
    <property type="component" value="Unassembled WGS sequence"/>
</dbReference>
<protein>
    <submittedName>
        <fullName evidence="2">Transcriptional regulator, XRE family</fullName>
    </submittedName>
</protein>
<proteinExistence type="predicted"/>
<dbReference type="SUPFAM" id="SSF47413">
    <property type="entry name" value="lambda repressor-like DNA-binding domains"/>
    <property type="match status" value="1"/>
</dbReference>
<dbReference type="Gene3D" id="1.10.260.40">
    <property type="entry name" value="lambda repressor-like DNA-binding domains"/>
    <property type="match status" value="1"/>
</dbReference>
<name>A0A7Z9BXG2_9CYAN</name>